<evidence type="ECO:0000313" key="3">
    <source>
        <dbReference type="Proteomes" id="UP000198862"/>
    </source>
</evidence>
<sequence>MNTAFSFSTSYILDHTHFSECYSQSVTIDTSIKAYYKSIGIFLAGFILIFTELNKYLAWFILCLGVIEALNVYYNKAWWLMRQKLSKAAGNTVNLTINETGVTVKSIYIDSTTLWIDINEIQQTEKGFLLKLTNSTSYISNRCLSDDAKNYIIKRIDIK</sequence>
<dbReference type="EMBL" id="FOLO01000049">
    <property type="protein sequence ID" value="SFD33255.1"/>
    <property type="molecule type" value="Genomic_DNA"/>
</dbReference>
<keyword evidence="1" id="KW-1133">Transmembrane helix</keyword>
<name>A0A1I1RFZ9_9GAMM</name>
<protein>
    <submittedName>
        <fullName evidence="2">YcxB-like protein</fullName>
    </submittedName>
</protein>
<evidence type="ECO:0000313" key="2">
    <source>
        <dbReference type="EMBL" id="SFD33255.1"/>
    </source>
</evidence>
<gene>
    <name evidence="2" type="ORF">SAMN02745724_04231</name>
</gene>
<feature type="transmembrane region" description="Helical" evidence="1">
    <location>
        <begin position="34"/>
        <end position="50"/>
    </location>
</feature>
<keyword evidence="3" id="KW-1185">Reference proteome</keyword>
<keyword evidence="1" id="KW-0812">Transmembrane</keyword>
<organism evidence="2 3">
    <name type="scientific">Pseudoalteromonas denitrificans DSM 6059</name>
    <dbReference type="NCBI Taxonomy" id="1123010"/>
    <lineage>
        <taxon>Bacteria</taxon>
        <taxon>Pseudomonadati</taxon>
        <taxon>Pseudomonadota</taxon>
        <taxon>Gammaproteobacteria</taxon>
        <taxon>Alteromonadales</taxon>
        <taxon>Pseudoalteromonadaceae</taxon>
        <taxon>Pseudoalteromonas</taxon>
    </lineage>
</organism>
<keyword evidence="1" id="KW-0472">Membrane</keyword>
<dbReference type="OrthoDB" id="6118195at2"/>
<reference evidence="2 3" key="1">
    <citation type="submission" date="2016-10" db="EMBL/GenBank/DDBJ databases">
        <authorList>
            <person name="de Groot N.N."/>
        </authorList>
    </citation>
    <scope>NUCLEOTIDE SEQUENCE [LARGE SCALE GENOMIC DNA]</scope>
    <source>
        <strain evidence="2 3">DSM 6059</strain>
    </source>
</reference>
<evidence type="ECO:0000256" key="1">
    <source>
        <dbReference type="SAM" id="Phobius"/>
    </source>
</evidence>
<dbReference type="Proteomes" id="UP000198862">
    <property type="component" value="Unassembled WGS sequence"/>
</dbReference>
<feature type="transmembrane region" description="Helical" evidence="1">
    <location>
        <begin position="56"/>
        <end position="74"/>
    </location>
</feature>
<dbReference type="RefSeq" id="WP_091989413.1">
    <property type="nucleotide sequence ID" value="NZ_FOLO01000049.1"/>
</dbReference>
<accession>A0A1I1RFZ9</accession>
<dbReference type="AlphaFoldDB" id="A0A1I1RFZ9"/>
<proteinExistence type="predicted"/>